<organism evidence="1 2">
    <name type="scientific">Gelidibacter salicanalis</name>
    <dbReference type="NCBI Taxonomy" id="291193"/>
    <lineage>
        <taxon>Bacteria</taxon>
        <taxon>Pseudomonadati</taxon>
        <taxon>Bacteroidota</taxon>
        <taxon>Flavobacteriia</taxon>
        <taxon>Flavobacteriales</taxon>
        <taxon>Flavobacteriaceae</taxon>
        <taxon>Gelidibacter</taxon>
    </lineage>
</organism>
<dbReference type="Proteomes" id="UP000662373">
    <property type="component" value="Unassembled WGS sequence"/>
</dbReference>
<reference evidence="1 2" key="1">
    <citation type="submission" date="2020-09" db="EMBL/GenBank/DDBJ databases">
        <title>Draft genome of Gelidibacter salicanalis PAMC21136.</title>
        <authorList>
            <person name="Park H."/>
        </authorList>
    </citation>
    <scope>NUCLEOTIDE SEQUENCE [LARGE SCALE GENOMIC DNA]</scope>
    <source>
        <strain evidence="1 2">PAMC21136</strain>
    </source>
</reference>
<dbReference type="AlphaFoldDB" id="A0A934KT91"/>
<evidence type="ECO:0000313" key="1">
    <source>
        <dbReference type="EMBL" id="MBJ7880946.1"/>
    </source>
</evidence>
<dbReference type="RefSeq" id="WP_199598982.1">
    <property type="nucleotide sequence ID" value="NZ_JAEHJZ010000021.1"/>
</dbReference>
<evidence type="ECO:0000313" key="2">
    <source>
        <dbReference type="Proteomes" id="UP000662373"/>
    </source>
</evidence>
<sequence>MKEQNSGIALLLFITQQFKDYVVLVFKTRAKFFGTKLFEIFLRFILCIFEFI</sequence>
<protein>
    <submittedName>
        <fullName evidence="1">Uncharacterized protein</fullName>
    </submittedName>
</protein>
<dbReference type="EMBL" id="JAEHJZ010000021">
    <property type="protein sequence ID" value="MBJ7880946.1"/>
    <property type="molecule type" value="Genomic_DNA"/>
</dbReference>
<comment type="caution">
    <text evidence="1">The sequence shown here is derived from an EMBL/GenBank/DDBJ whole genome shotgun (WGS) entry which is preliminary data.</text>
</comment>
<gene>
    <name evidence="1" type="ORF">JEM65_09840</name>
</gene>
<keyword evidence="2" id="KW-1185">Reference proteome</keyword>
<proteinExistence type="predicted"/>
<accession>A0A934KT91</accession>
<name>A0A934KT91_9FLAO</name>